<dbReference type="EMBL" id="PDES01000003">
    <property type="protein sequence ID" value="RRQ87725.1"/>
    <property type="molecule type" value="Genomic_DNA"/>
</dbReference>
<dbReference type="InterPro" id="IPR020802">
    <property type="entry name" value="TesA-like"/>
</dbReference>
<feature type="domain" description="Thioesterase TesA-like" evidence="3">
    <location>
        <begin position="21"/>
        <end position="242"/>
    </location>
</feature>
<evidence type="ECO:0000259" key="3">
    <source>
        <dbReference type="SMART" id="SM00824"/>
    </source>
</evidence>
<evidence type="ECO:0000313" key="4">
    <source>
        <dbReference type="EMBL" id="RRQ87725.1"/>
    </source>
</evidence>
<comment type="similarity">
    <text evidence="1">Belongs to the thioesterase family.</text>
</comment>
<proteinExistence type="inferred from homology"/>
<gene>
    <name evidence="4" type="ORF">CQW44_06715</name>
</gene>
<dbReference type="InterPro" id="IPR029058">
    <property type="entry name" value="AB_hydrolase_fold"/>
</dbReference>
<dbReference type="SMART" id="SM00824">
    <property type="entry name" value="PKS_TE"/>
    <property type="match status" value="1"/>
</dbReference>
<protein>
    <submittedName>
        <fullName evidence="4">Thioesterase</fullName>
    </submittedName>
</protein>
<reference evidence="4 5" key="1">
    <citation type="submission" date="2017-10" db="EMBL/GenBank/DDBJ databases">
        <title>Draft genome of actinobacteria isolated from guarana (Paullinia cupana (Mart.) Ducke.</title>
        <authorList>
            <person name="Siqueira K.A."/>
            <person name="Liotti R.G."/>
            <person name="Mendes T.A."/>
            <person name="Soares M.A."/>
        </authorList>
    </citation>
    <scope>NUCLEOTIDE SEQUENCE [LARGE SCALE GENOMIC DNA]</scope>
    <source>
        <strain evidence="4 5">199</strain>
    </source>
</reference>
<sequence length="253" mass="27352">MRHVSDWLLSGAPRAAACDLYCFPHGGGTAAEYLRWSRDLRTARVHAVQLPGRVPRLTEAMPASMRELVEAFLAEVPLATGRFVLFGHSLGALFAYEVTRALAAAGRPLPARLVVSGFRAPHLPYLGGQLHRLPDDELLDAVAGLHGGLPEEVLASAELRELAAGALRADYRVLETYVWQPGDPLPVPLTVFGGEDDRITVEELEAWGEHTSAGASVRRFPGGHFYLRERPAPVQRALAGALASVRAERSAPC</sequence>
<evidence type="ECO:0000256" key="1">
    <source>
        <dbReference type="ARBA" id="ARBA00007169"/>
    </source>
</evidence>
<organism evidence="4 5">
    <name type="scientific">Streptomyces griseofuscus</name>
    <dbReference type="NCBI Taxonomy" id="146922"/>
    <lineage>
        <taxon>Bacteria</taxon>
        <taxon>Bacillati</taxon>
        <taxon>Actinomycetota</taxon>
        <taxon>Actinomycetes</taxon>
        <taxon>Kitasatosporales</taxon>
        <taxon>Streptomycetaceae</taxon>
        <taxon>Streptomyces</taxon>
    </lineage>
</organism>
<dbReference type="Proteomes" id="UP000276379">
    <property type="component" value="Unassembled WGS sequence"/>
</dbReference>
<dbReference type="Pfam" id="PF00975">
    <property type="entry name" value="Thioesterase"/>
    <property type="match status" value="1"/>
</dbReference>
<dbReference type="PANTHER" id="PTHR11487:SF0">
    <property type="entry name" value="S-ACYL FATTY ACID SYNTHASE THIOESTERASE, MEDIUM CHAIN"/>
    <property type="match status" value="1"/>
</dbReference>
<dbReference type="InterPro" id="IPR012223">
    <property type="entry name" value="TEII"/>
</dbReference>
<dbReference type="PANTHER" id="PTHR11487">
    <property type="entry name" value="THIOESTERASE"/>
    <property type="match status" value="1"/>
</dbReference>
<dbReference type="Gene3D" id="3.40.50.1820">
    <property type="entry name" value="alpha/beta hydrolase"/>
    <property type="match status" value="1"/>
</dbReference>
<name>A0A3R8RFA1_9ACTN</name>
<dbReference type="AlphaFoldDB" id="A0A3R8RFA1"/>
<evidence type="ECO:0000313" key="5">
    <source>
        <dbReference type="Proteomes" id="UP000276379"/>
    </source>
</evidence>
<dbReference type="SUPFAM" id="SSF53474">
    <property type="entry name" value="alpha/beta-Hydrolases"/>
    <property type="match status" value="1"/>
</dbReference>
<comment type="caution">
    <text evidence="4">The sequence shown here is derived from an EMBL/GenBank/DDBJ whole genome shotgun (WGS) entry which is preliminary data.</text>
</comment>
<keyword evidence="5" id="KW-1185">Reference proteome</keyword>
<accession>A0A3R8RFA1</accession>
<evidence type="ECO:0000256" key="2">
    <source>
        <dbReference type="ARBA" id="ARBA00022801"/>
    </source>
</evidence>
<dbReference type="GO" id="GO:0008610">
    <property type="term" value="P:lipid biosynthetic process"/>
    <property type="evidence" value="ECO:0007669"/>
    <property type="project" value="TreeGrafter"/>
</dbReference>
<dbReference type="GO" id="GO:0016787">
    <property type="term" value="F:hydrolase activity"/>
    <property type="evidence" value="ECO:0007669"/>
    <property type="project" value="UniProtKB-KW"/>
</dbReference>
<dbReference type="InterPro" id="IPR001031">
    <property type="entry name" value="Thioesterase"/>
</dbReference>
<keyword evidence="2" id="KW-0378">Hydrolase</keyword>